<dbReference type="RefSeq" id="WP_377330134.1">
    <property type="nucleotide sequence ID" value="NZ_JBHUMZ010000050.1"/>
</dbReference>
<dbReference type="Proteomes" id="UP001597452">
    <property type="component" value="Unassembled WGS sequence"/>
</dbReference>
<gene>
    <name evidence="1" type="ORF">ACFSW4_14345</name>
</gene>
<name>A0ABW5QDY4_9BACI</name>
<accession>A0ABW5QDY4</accession>
<reference evidence="2" key="1">
    <citation type="journal article" date="2019" name="Int. J. Syst. Evol. Microbiol.">
        <title>The Global Catalogue of Microorganisms (GCM) 10K type strain sequencing project: providing services to taxonomists for standard genome sequencing and annotation.</title>
        <authorList>
            <consortium name="The Broad Institute Genomics Platform"/>
            <consortium name="The Broad Institute Genome Sequencing Center for Infectious Disease"/>
            <person name="Wu L."/>
            <person name="Ma J."/>
        </authorList>
    </citation>
    <scope>NUCLEOTIDE SEQUENCE [LARGE SCALE GENOMIC DNA]</scope>
    <source>
        <strain evidence="2">TISTR 1571</strain>
    </source>
</reference>
<sequence>MKDINVLDTVSINEIIAKTLKTFFDYDCEVEVDCMYNFIDNSIKYYPYTTYEYHKGDTILYTINPISLEESIDALEGLFNLVTPIIFDSKLLSDEDEWREYSQEEKILFAEYFNVLSIYENNDNDILRNLKLWKSS</sequence>
<evidence type="ECO:0000313" key="1">
    <source>
        <dbReference type="EMBL" id="MFD2640046.1"/>
    </source>
</evidence>
<comment type="caution">
    <text evidence="1">The sequence shown here is derived from an EMBL/GenBank/DDBJ whole genome shotgun (WGS) entry which is preliminary data.</text>
</comment>
<protein>
    <submittedName>
        <fullName evidence="1">Uncharacterized protein</fullName>
    </submittedName>
</protein>
<dbReference type="EMBL" id="JBHUMZ010000050">
    <property type="protein sequence ID" value="MFD2640046.1"/>
    <property type="molecule type" value="Genomic_DNA"/>
</dbReference>
<proteinExistence type="predicted"/>
<evidence type="ECO:0000313" key="2">
    <source>
        <dbReference type="Proteomes" id="UP001597452"/>
    </source>
</evidence>
<organism evidence="1 2">
    <name type="scientific">Piscibacillus salipiscarius</name>
    <dbReference type="NCBI Taxonomy" id="299480"/>
    <lineage>
        <taxon>Bacteria</taxon>
        <taxon>Bacillati</taxon>
        <taxon>Bacillota</taxon>
        <taxon>Bacilli</taxon>
        <taxon>Bacillales</taxon>
        <taxon>Bacillaceae</taxon>
        <taxon>Piscibacillus</taxon>
    </lineage>
</organism>
<keyword evidence="2" id="KW-1185">Reference proteome</keyword>